<dbReference type="Proteomes" id="UP000188836">
    <property type="component" value="Unassembled WGS sequence"/>
</dbReference>
<sequence length="130" mass="13607">MDRRGLRADEGAASVTACLALVGLIVLTSLLAQVGMIVVARHRIQAAADLAALAGAAALLEGVQAGCTEARVLAQRMRARVTECDVTDWDVLLTVEEKVPIGLFGARSVRAIARAGPVREGDQCAHAQFC</sequence>
<keyword evidence="1" id="KW-0812">Transmembrane</keyword>
<organism evidence="3 4">
    <name type="scientific">Nocardia donostiensis</name>
    <dbReference type="NCBI Taxonomy" id="1538463"/>
    <lineage>
        <taxon>Bacteria</taxon>
        <taxon>Bacillati</taxon>
        <taxon>Actinomycetota</taxon>
        <taxon>Actinomycetes</taxon>
        <taxon>Mycobacteriales</taxon>
        <taxon>Nocardiaceae</taxon>
        <taxon>Nocardia</taxon>
    </lineage>
</organism>
<dbReference type="AlphaFoldDB" id="A0A1V2TD27"/>
<proteinExistence type="predicted"/>
<name>A0A1V2TD27_9NOCA</name>
<keyword evidence="4" id="KW-1185">Reference proteome</keyword>
<dbReference type="Pfam" id="PF13400">
    <property type="entry name" value="Tad"/>
    <property type="match status" value="1"/>
</dbReference>
<feature type="transmembrane region" description="Helical" evidence="1">
    <location>
        <begin position="12"/>
        <end position="40"/>
    </location>
</feature>
<dbReference type="NCBIfam" id="TIGR03816">
    <property type="entry name" value="tadE_like_DECH"/>
    <property type="match status" value="1"/>
</dbReference>
<dbReference type="STRING" id="1538463.B0T36_15270"/>
<dbReference type="RefSeq" id="WP_077118692.1">
    <property type="nucleotide sequence ID" value="NZ_LOKT01000009.1"/>
</dbReference>
<evidence type="ECO:0000313" key="4">
    <source>
        <dbReference type="Proteomes" id="UP000188836"/>
    </source>
</evidence>
<keyword evidence="1" id="KW-1133">Transmembrane helix</keyword>
<reference evidence="3 4" key="1">
    <citation type="journal article" date="2016" name="Antonie Van Leeuwenhoek">
        <title>Nocardia donostiensis sp. nov., isolated from human respiratory specimens.</title>
        <authorList>
            <person name="Ercibengoa M."/>
            <person name="Bell M."/>
            <person name="Marimon J.M."/>
            <person name="Humrighouse B."/>
            <person name="Klenk H.P."/>
            <person name="Potter G."/>
            <person name="Perez-Trallero E."/>
        </authorList>
    </citation>
    <scope>NUCLEOTIDE SEQUENCE [LARGE SCALE GENOMIC DNA]</scope>
    <source>
        <strain evidence="3 4">X1655</strain>
    </source>
</reference>
<feature type="domain" description="Putative Flp pilus-assembly TadG-like N-terminal" evidence="2">
    <location>
        <begin position="11"/>
        <end position="58"/>
    </location>
</feature>
<dbReference type="EMBL" id="MUMY01000015">
    <property type="protein sequence ID" value="ONM47420.1"/>
    <property type="molecule type" value="Genomic_DNA"/>
</dbReference>
<evidence type="ECO:0000259" key="2">
    <source>
        <dbReference type="Pfam" id="PF13400"/>
    </source>
</evidence>
<evidence type="ECO:0000313" key="3">
    <source>
        <dbReference type="EMBL" id="ONM47420.1"/>
    </source>
</evidence>
<evidence type="ECO:0000256" key="1">
    <source>
        <dbReference type="SAM" id="Phobius"/>
    </source>
</evidence>
<accession>A0A1V2TD27</accession>
<protein>
    <submittedName>
        <fullName evidence="3">Pilus assembly protein TadE</fullName>
    </submittedName>
</protein>
<dbReference type="InterPro" id="IPR028087">
    <property type="entry name" value="Tad_N"/>
</dbReference>
<dbReference type="InterPro" id="IPR021202">
    <property type="entry name" value="Rv3654c-like"/>
</dbReference>
<gene>
    <name evidence="3" type="ORF">B0T46_17775</name>
</gene>
<comment type="caution">
    <text evidence="3">The sequence shown here is derived from an EMBL/GenBank/DDBJ whole genome shotgun (WGS) entry which is preliminary data.</text>
</comment>
<keyword evidence="1" id="KW-0472">Membrane</keyword>